<organism evidence="1 2">
    <name type="scientific">Tannerella forsythia</name>
    <name type="common">Bacteroides forsythus</name>
    <dbReference type="NCBI Taxonomy" id="28112"/>
    <lineage>
        <taxon>Bacteria</taxon>
        <taxon>Pseudomonadati</taxon>
        <taxon>Bacteroidota</taxon>
        <taxon>Bacteroidia</taxon>
        <taxon>Bacteroidales</taxon>
        <taxon>Tannerellaceae</taxon>
        <taxon>Tannerella</taxon>
    </lineage>
</organism>
<name>A0A1D3UR32_TANFO</name>
<evidence type="ECO:0000313" key="2">
    <source>
        <dbReference type="Proteomes" id="UP000182057"/>
    </source>
</evidence>
<sequence>MRQIFDETIKETLNLRLRDLEKYFEADVIFYYGEIHPALEKAFRDFIEQLKKDKEFNRDRLVVLLNTPGGSAETVEKMVSVIRFHYKEVYFVVPDYAMSAGTILCMSGDKIFMDYSSSLGPIDPQVYNGKNWVPALGYLDKVEELIQKSRNRELTEAEFMILQKIDLAELRSYEMARSLTINLLKEWIVKYKFKDWNKHSSNGKTVLLEEKQKRAEEIARDLSNNSIWHSHGRSIGIDTLTSSLKLKIEDYSRDDELRELIRNYNDLICEYILRTGNKAFVHSRVFF</sequence>
<dbReference type="PANTHER" id="PTHR35984:SF1">
    <property type="entry name" value="PERIPLASMIC SERINE PROTEASE"/>
    <property type="match status" value="1"/>
</dbReference>
<reference evidence="1 2" key="1">
    <citation type="submission" date="2016-09" db="EMBL/GenBank/DDBJ databases">
        <authorList>
            <person name="Capua I."/>
            <person name="De Benedictis P."/>
            <person name="Joannis T."/>
            <person name="Lombin L.H."/>
            <person name="Cattoli G."/>
        </authorList>
    </citation>
    <scope>NUCLEOTIDE SEQUENCE [LARGE SCALE GENOMIC DNA]</scope>
    <source>
        <strain evidence="1 2">UB20</strain>
    </source>
</reference>
<accession>A0A1D3UR32</accession>
<dbReference type="Proteomes" id="UP000182057">
    <property type="component" value="Unassembled WGS sequence"/>
</dbReference>
<dbReference type="InterPro" id="IPR002825">
    <property type="entry name" value="Pept_S49_ser-pept_pro"/>
</dbReference>
<dbReference type="SUPFAM" id="SSF52096">
    <property type="entry name" value="ClpP/crotonase"/>
    <property type="match status" value="1"/>
</dbReference>
<proteinExistence type="predicted"/>
<dbReference type="EMBL" id="FMMM01000061">
    <property type="protein sequence ID" value="SCQ22523.1"/>
    <property type="molecule type" value="Genomic_DNA"/>
</dbReference>
<dbReference type="GO" id="GO:0016020">
    <property type="term" value="C:membrane"/>
    <property type="evidence" value="ECO:0007669"/>
    <property type="project" value="InterPro"/>
</dbReference>
<gene>
    <name evidence="1" type="ORF">TFUB20_01741</name>
</gene>
<dbReference type="OrthoDB" id="9806253at2"/>
<dbReference type="Pfam" id="PF01972">
    <property type="entry name" value="SDH_protease"/>
    <property type="match status" value="1"/>
</dbReference>
<dbReference type="AlphaFoldDB" id="A0A1D3UR32"/>
<dbReference type="InterPro" id="IPR029045">
    <property type="entry name" value="ClpP/crotonase-like_dom_sf"/>
</dbReference>
<dbReference type="Gene3D" id="3.90.226.10">
    <property type="entry name" value="2-enoyl-CoA Hydratase, Chain A, domain 1"/>
    <property type="match status" value="1"/>
</dbReference>
<protein>
    <submittedName>
        <fullName evidence="1">Serine dehydrogenase proteinase</fullName>
    </submittedName>
</protein>
<dbReference type="PANTHER" id="PTHR35984">
    <property type="entry name" value="PERIPLASMIC SERINE PROTEASE"/>
    <property type="match status" value="1"/>
</dbReference>
<dbReference type="RefSeq" id="WP_074449971.1">
    <property type="nucleotide sequence ID" value="NZ_FMMM01000061.1"/>
</dbReference>
<evidence type="ECO:0000313" key="1">
    <source>
        <dbReference type="EMBL" id="SCQ22523.1"/>
    </source>
</evidence>